<keyword evidence="2" id="KW-0057">Aromatic amino acid biosynthesis</keyword>
<dbReference type="Proteomes" id="UP000886520">
    <property type="component" value="Chromosome 1"/>
</dbReference>
<dbReference type="InterPro" id="IPR045865">
    <property type="entry name" value="ACT-like_dom_sf"/>
</dbReference>
<dbReference type="SUPFAM" id="SSF55021">
    <property type="entry name" value="ACT-like"/>
    <property type="match status" value="1"/>
</dbReference>
<reference evidence="7" key="1">
    <citation type="submission" date="2021-01" db="EMBL/GenBank/DDBJ databases">
        <title>Adiantum capillus-veneris genome.</title>
        <authorList>
            <person name="Fang Y."/>
            <person name="Liao Q."/>
        </authorList>
    </citation>
    <scope>NUCLEOTIDE SEQUENCE</scope>
    <source>
        <strain evidence="7">H3</strain>
        <tissue evidence="7">Leaf</tissue>
    </source>
</reference>
<dbReference type="Gene3D" id="3.30.70.260">
    <property type="match status" value="1"/>
</dbReference>
<evidence type="ECO:0000256" key="2">
    <source>
        <dbReference type="ARBA" id="ARBA00023141"/>
    </source>
</evidence>
<proteinExistence type="predicted"/>
<dbReference type="EMBL" id="JABFUD020000001">
    <property type="protein sequence ID" value="KAI5084836.1"/>
    <property type="molecule type" value="Genomic_DNA"/>
</dbReference>
<evidence type="ECO:0000259" key="6">
    <source>
        <dbReference type="PROSITE" id="PS51171"/>
    </source>
</evidence>
<dbReference type="GO" id="GO:0009507">
    <property type="term" value="C:chloroplast"/>
    <property type="evidence" value="ECO:0007669"/>
    <property type="project" value="TreeGrafter"/>
</dbReference>
<gene>
    <name evidence="7" type="ORF">GOP47_0001005</name>
</gene>
<evidence type="ECO:0000256" key="1">
    <source>
        <dbReference type="ARBA" id="ARBA00022605"/>
    </source>
</evidence>
<dbReference type="PROSITE" id="PS00857">
    <property type="entry name" value="PREPHENATE_DEHYDR_1"/>
    <property type="match status" value="1"/>
</dbReference>
<dbReference type="Gene3D" id="3.40.190.10">
    <property type="entry name" value="Periplasmic binding protein-like II"/>
    <property type="match status" value="2"/>
</dbReference>
<dbReference type="AlphaFoldDB" id="A0A9D4ZST6"/>
<keyword evidence="3" id="KW-0584">Phenylalanine biosynthesis</keyword>
<accession>A0A9D4ZST6</accession>
<evidence type="ECO:0000256" key="3">
    <source>
        <dbReference type="ARBA" id="ARBA00023222"/>
    </source>
</evidence>
<evidence type="ECO:0000256" key="5">
    <source>
        <dbReference type="ARBA" id="ARBA00029440"/>
    </source>
</evidence>
<dbReference type="GO" id="GO:0004664">
    <property type="term" value="F:prephenate dehydratase activity"/>
    <property type="evidence" value="ECO:0007669"/>
    <property type="project" value="InterPro"/>
</dbReference>
<name>A0A9D4ZST6_ADICA</name>
<evidence type="ECO:0000313" key="8">
    <source>
        <dbReference type="Proteomes" id="UP000886520"/>
    </source>
</evidence>
<dbReference type="Pfam" id="PF00800">
    <property type="entry name" value="PDT"/>
    <property type="match status" value="1"/>
</dbReference>
<keyword evidence="1" id="KW-0028">Amino-acid biosynthesis</keyword>
<dbReference type="PROSITE" id="PS51171">
    <property type="entry name" value="PREPHENATE_DEHYDR_3"/>
    <property type="match status" value="1"/>
</dbReference>
<comment type="pathway">
    <text evidence="5">Amino-acid biosynthesis.</text>
</comment>
<dbReference type="OrthoDB" id="983542at2759"/>
<dbReference type="PANTHER" id="PTHR21022:SF26">
    <property type="entry name" value="AROGENATE DEHYDRATASE_PREPHENATE DEHYDRATASE 2, CHLOROPLASTIC-LIKE"/>
    <property type="match status" value="1"/>
</dbReference>
<dbReference type="PANTHER" id="PTHR21022">
    <property type="entry name" value="PREPHENATE DEHYDRATASE P PROTEIN"/>
    <property type="match status" value="1"/>
</dbReference>
<dbReference type="SUPFAM" id="SSF53850">
    <property type="entry name" value="Periplasmic binding protein-like II"/>
    <property type="match status" value="1"/>
</dbReference>
<comment type="caution">
    <text evidence="7">The sequence shown here is derived from an EMBL/GenBank/DDBJ whole genome shotgun (WGS) entry which is preliminary data.</text>
</comment>
<keyword evidence="4" id="KW-0456">Lyase</keyword>
<sequence>MALHRLCSPATPQSAMAGPLFQNSSSLVTLHCSGRRPSCHISARVHQERGVASREYLERCLEAGGALDLASSALGQCGMVELAAPTSIDKCHKGSQLKRVVYQGNPGGYSHAVVGEAYAGASAEAVPCVEMEAVFKAVETWVADAALIPIQNNLDGSIHRNYDLLLRHQLHIVGELAWHVNHCLLAHPQASMSNLRRVVGHPQALSHCQNTLALLGLHCVERIEDTAHAAALVGCSPDTALVASSQAASVFGLHLLRTGIQDDGHNTTRFLQLERQPIAAPTSSHVPCKTTIAFALRNGPSDLCRVMAAFALRNIRVSNLESRPAPASIRQMMQAGQSEETTRGEFKYAFVVDIDASMGSQNTLKALRQVQEFCSFYRVLGSYALLGCQKEVKG</sequence>
<evidence type="ECO:0000256" key="4">
    <source>
        <dbReference type="ARBA" id="ARBA00023239"/>
    </source>
</evidence>
<keyword evidence="8" id="KW-1185">Reference proteome</keyword>
<dbReference type="InterPro" id="IPR001086">
    <property type="entry name" value="Preph_deHydtase"/>
</dbReference>
<dbReference type="GO" id="GO:0009094">
    <property type="term" value="P:L-phenylalanine biosynthetic process"/>
    <property type="evidence" value="ECO:0007669"/>
    <property type="project" value="UniProtKB-KW"/>
</dbReference>
<dbReference type="CDD" id="cd13631">
    <property type="entry name" value="PBP2_Ct-PDT_like"/>
    <property type="match status" value="1"/>
</dbReference>
<protein>
    <recommendedName>
        <fullName evidence="6">Prephenate dehydratase domain-containing protein</fullName>
    </recommendedName>
</protein>
<organism evidence="7 8">
    <name type="scientific">Adiantum capillus-veneris</name>
    <name type="common">Maidenhair fern</name>
    <dbReference type="NCBI Taxonomy" id="13818"/>
    <lineage>
        <taxon>Eukaryota</taxon>
        <taxon>Viridiplantae</taxon>
        <taxon>Streptophyta</taxon>
        <taxon>Embryophyta</taxon>
        <taxon>Tracheophyta</taxon>
        <taxon>Polypodiopsida</taxon>
        <taxon>Polypodiidae</taxon>
        <taxon>Polypodiales</taxon>
        <taxon>Pteridineae</taxon>
        <taxon>Pteridaceae</taxon>
        <taxon>Vittarioideae</taxon>
        <taxon>Adiantum</taxon>
    </lineage>
</organism>
<feature type="domain" description="Prephenate dehydratase" evidence="6">
    <location>
        <begin position="99"/>
        <end position="275"/>
    </location>
</feature>
<dbReference type="GO" id="GO:0047769">
    <property type="term" value="F:arogenate dehydratase activity"/>
    <property type="evidence" value="ECO:0007669"/>
    <property type="project" value="TreeGrafter"/>
</dbReference>
<evidence type="ECO:0000313" key="7">
    <source>
        <dbReference type="EMBL" id="KAI5084836.1"/>
    </source>
</evidence>
<dbReference type="CDD" id="cd04905">
    <property type="entry name" value="ACT_CM-PDT"/>
    <property type="match status" value="1"/>
</dbReference>
<dbReference type="InterPro" id="IPR018528">
    <property type="entry name" value="Preph_deHydtase_CS"/>
</dbReference>